<gene>
    <name evidence="2" type="ORF">AFERRI_10439</name>
</gene>
<evidence type="ECO:0000313" key="2">
    <source>
        <dbReference type="EMBL" id="SMH64406.1"/>
    </source>
</evidence>
<feature type="compositionally biased region" description="Low complexity" evidence="1">
    <location>
        <begin position="329"/>
        <end position="350"/>
    </location>
</feature>
<feature type="region of interest" description="Disordered" evidence="1">
    <location>
        <begin position="315"/>
        <end position="350"/>
    </location>
</feature>
<dbReference type="EMBL" id="LT841305">
    <property type="protein sequence ID" value="SMH64406.1"/>
    <property type="molecule type" value="Genomic_DNA"/>
</dbReference>
<organism evidence="2 3">
    <name type="scientific">Acidithiobacillus ferrivorans</name>
    <dbReference type="NCBI Taxonomy" id="160808"/>
    <lineage>
        <taxon>Bacteria</taxon>
        <taxon>Pseudomonadati</taxon>
        <taxon>Pseudomonadota</taxon>
        <taxon>Acidithiobacillia</taxon>
        <taxon>Acidithiobacillales</taxon>
        <taxon>Acidithiobacillaceae</taxon>
        <taxon>Acidithiobacillus</taxon>
    </lineage>
</organism>
<sequence>MCSGFFSLSLLLSRLVSCSRNLTKNKASREGRARLCAALLLLPSLFLFSSFSFGSSSLSAYSGGSVCGSSSSACTSLCAGYGTNMISSSGSSCSCGAIGAYPGPNNYNLGSCTVSCSVPSGTPVGEIGTSLTPNSNGVLPGTFCNPSTNCDTQSYSSSSGSGGSMTNGQACLTSPTASSTSSSSSSSCPSGYSVSDASGCVCSNGSGSYVPSNNSTTNSSCNGGSSTAPTLSPVSPVTSNGTTSCPSGSATVSSGGTTSCYQVIYPPAVNSGSTPSTSGGGGSGGNSSFHLAAPTVSSNGQLTCPPGASTIGSGPSLECVVSGPGGPGSSTSPTASGTSGTSPTSSTGSAVYPTSFSMPTMPTASVTVAALGQIASARESTSVSCPSPVTFNVMNHTFSITFTYACQLASKVRPVVIGVFSMASLLLIVK</sequence>
<proteinExistence type="predicted"/>
<feature type="region of interest" description="Disordered" evidence="1">
    <location>
        <begin position="272"/>
        <end position="294"/>
    </location>
</feature>
<protein>
    <submittedName>
        <fullName evidence="2">Uncharacterized protein</fullName>
    </submittedName>
</protein>
<keyword evidence="3" id="KW-1185">Reference proteome</keyword>
<feature type="compositionally biased region" description="Polar residues" evidence="1">
    <location>
        <begin position="228"/>
        <end position="246"/>
    </location>
</feature>
<evidence type="ECO:0000256" key="1">
    <source>
        <dbReference type="SAM" id="MobiDB-lite"/>
    </source>
</evidence>
<dbReference type="RefSeq" id="WP_156103853.1">
    <property type="nucleotide sequence ID" value="NZ_CCCS020000035.1"/>
</dbReference>
<feature type="compositionally biased region" description="Low complexity" evidence="1">
    <location>
        <begin position="213"/>
        <end position="227"/>
    </location>
</feature>
<reference evidence="2 3" key="1">
    <citation type="submission" date="2017-03" db="EMBL/GenBank/DDBJ databases">
        <authorList>
            <person name="Regsiter A."/>
            <person name="William W."/>
        </authorList>
    </citation>
    <scope>NUCLEOTIDE SEQUENCE [LARGE SCALE GENOMIC DNA]</scope>
    <source>
        <strain evidence="2">PRJEB5721</strain>
    </source>
</reference>
<feature type="region of interest" description="Disordered" evidence="1">
    <location>
        <begin position="213"/>
        <end position="255"/>
    </location>
</feature>
<accession>A0ABY1MKV3</accession>
<dbReference type="Proteomes" id="UP000193925">
    <property type="component" value="Chromosome AFERRI"/>
</dbReference>
<name>A0ABY1MKV3_9PROT</name>
<evidence type="ECO:0000313" key="3">
    <source>
        <dbReference type="Proteomes" id="UP000193925"/>
    </source>
</evidence>
<dbReference type="NCBIfam" id="NF041109">
    <property type="entry name" value="VF_TspB_C_term"/>
    <property type="match status" value="1"/>
</dbReference>